<keyword evidence="3" id="KW-1185">Reference proteome</keyword>
<evidence type="ECO:0000313" key="3">
    <source>
        <dbReference type="Proteomes" id="UP000526501"/>
    </source>
</evidence>
<protein>
    <submittedName>
        <fullName evidence="2">Rhodanese-like domain-containing protein</fullName>
    </submittedName>
</protein>
<proteinExistence type="predicted"/>
<sequence>MNNYVFFGLLILAAVIFYVLKQRGQMNSEEAKAALEKGAVIIDVRTQQEYMSGSVPGALNFPLNEVVARVSKRFPDKKTVLLCHCASGMRSASAVSQLKQAGYANAHNIGSYQKALSLRN</sequence>
<dbReference type="Proteomes" id="UP000526501">
    <property type="component" value="Unassembled WGS sequence"/>
</dbReference>
<comment type="caution">
    <text evidence="2">The sequence shown here is derived from an EMBL/GenBank/DDBJ whole genome shotgun (WGS) entry which is preliminary data.</text>
</comment>
<dbReference type="CDD" id="cd00158">
    <property type="entry name" value="RHOD"/>
    <property type="match status" value="1"/>
</dbReference>
<name>A0A7X1EAG9_9BACT</name>
<organism evidence="2 3">
    <name type="scientific">Pelagicoccus albus</name>
    <dbReference type="NCBI Taxonomy" id="415222"/>
    <lineage>
        <taxon>Bacteria</taxon>
        <taxon>Pseudomonadati</taxon>
        <taxon>Verrucomicrobiota</taxon>
        <taxon>Opitutia</taxon>
        <taxon>Puniceicoccales</taxon>
        <taxon>Pelagicoccaceae</taxon>
        <taxon>Pelagicoccus</taxon>
    </lineage>
</organism>
<evidence type="ECO:0000313" key="2">
    <source>
        <dbReference type="EMBL" id="MBC2606757.1"/>
    </source>
</evidence>
<dbReference type="SUPFAM" id="SSF52821">
    <property type="entry name" value="Rhodanese/Cell cycle control phosphatase"/>
    <property type="match status" value="1"/>
</dbReference>
<dbReference type="PANTHER" id="PTHR43031">
    <property type="entry name" value="FAD-DEPENDENT OXIDOREDUCTASE"/>
    <property type="match status" value="1"/>
</dbReference>
<accession>A0A7X1EAG9</accession>
<dbReference type="PANTHER" id="PTHR43031:SF1">
    <property type="entry name" value="PYRIDINE NUCLEOTIDE-DISULPHIDE OXIDOREDUCTASE"/>
    <property type="match status" value="1"/>
</dbReference>
<dbReference type="Pfam" id="PF00581">
    <property type="entry name" value="Rhodanese"/>
    <property type="match status" value="1"/>
</dbReference>
<dbReference type="PROSITE" id="PS50206">
    <property type="entry name" value="RHODANESE_3"/>
    <property type="match status" value="1"/>
</dbReference>
<dbReference type="RefSeq" id="WP_185660621.1">
    <property type="nucleotide sequence ID" value="NZ_CAWPOO010000012.1"/>
</dbReference>
<reference evidence="2 3" key="1">
    <citation type="submission" date="2020-07" db="EMBL/GenBank/DDBJ databases">
        <authorList>
            <person name="Feng X."/>
        </authorList>
    </citation>
    <scope>NUCLEOTIDE SEQUENCE [LARGE SCALE GENOMIC DNA]</scope>
    <source>
        <strain evidence="2 3">JCM23202</strain>
    </source>
</reference>
<feature type="domain" description="Rhodanese" evidence="1">
    <location>
        <begin position="35"/>
        <end position="117"/>
    </location>
</feature>
<gene>
    <name evidence="2" type="ORF">H5P27_11955</name>
</gene>
<dbReference type="InterPro" id="IPR036873">
    <property type="entry name" value="Rhodanese-like_dom_sf"/>
</dbReference>
<dbReference type="Gene3D" id="3.40.250.10">
    <property type="entry name" value="Rhodanese-like domain"/>
    <property type="match status" value="1"/>
</dbReference>
<dbReference type="SMART" id="SM00450">
    <property type="entry name" value="RHOD"/>
    <property type="match status" value="1"/>
</dbReference>
<dbReference type="EMBL" id="JACHVC010000012">
    <property type="protein sequence ID" value="MBC2606757.1"/>
    <property type="molecule type" value="Genomic_DNA"/>
</dbReference>
<dbReference type="AlphaFoldDB" id="A0A7X1EAG9"/>
<evidence type="ECO:0000259" key="1">
    <source>
        <dbReference type="PROSITE" id="PS50206"/>
    </source>
</evidence>
<dbReference type="InterPro" id="IPR050229">
    <property type="entry name" value="GlpE_sulfurtransferase"/>
</dbReference>
<dbReference type="InterPro" id="IPR001763">
    <property type="entry name" value="Rhodanese-like_dom"/>
</dbReference>